<dbReference type="InterPro" id="IPR045085">
    <property type="entry name" value="HLD_clamp_pol_III_gamma_tau"/>
</dbReference>
<sequence length="367" mass="41234">MENFIVSARKYRPDTFQTVVGQASITSTLKNAIKNSQLAHAYLFCGPRGVGKTTCARIFAKTINCQNLTAETEPCNSCESCMAFNDNRSYNIHELDAASNNSVDDIRNLTDQVRIPPQIGKYSIYIIDEVHMLSQAAFNAFLKTLEEPPKHAIFILATTEKHKIIPTILSRCQIFDFNRIKIGDISGHLNYVAQSEQVQIESEALNVIAQKADGAMRDALSIFDQIVSFSGKNITYKDVIDNLNVLDYDYYFRLVDLLLENDVANALLLFNEVLDHGFDGHHFINGLSSHIRDLLVCKDQITVQLLEVGGEIKEKYKAQAAGCDPAFLLEALKISNECDMQYKASQNKRLLVELSLIRMAQLTLKKK</sequence>
<dbReference type="SMART" id="SM00382">
    <property type="entry name" value="AAA"/>
    <property type="match status" value="1"/>
</dbReference>
<dbReference type="EMBL" id="FONW01000006">
    <property type="protein sequence ID" value="SFF42864.1"/>
    <property type="molecule type" value="Genomic_DNA"/>
</dbReference>
<evidence type="ECO:0000256" key="4">
    <source>
        <dbReference type="ARBA" id="ARBA00022705"/>
    </source>
</evidence>
<evidence type="ECO:0000256" key="11">
    <source>
        <dbReference type="RuleBase" id="RU364063"/>
    </source>
</evidence>
<evidence type="ECO:0000256" key="3">
    <source>
        <dbReference type="ARBA" id="ARBA00022695"/>
    </source>
</evidence>
<dbReference type="Pfam" id="PF12169">
    <property type="entry name" value="DNA_pol3_gamma3"/>
    <property type="match status" value="1"/>
</dbReference>
<dbReference type="InterPro" id="IPR005790">
    <property type="entry name" value="DNA_polIII_delta"/>
</dbReference>
<organism evidence="13 14">
    <name type="scientific">Sunxiuqinia elliptica</name>
    <dbReference type="NCBI Taxonomy" id="655355"/>
    <lineage>
        <taxon>Bacteria</taxon>
        <taxon>Pseudomonadati</taxon>
        <taxon>Bacteroidota</taxon>
        <taxon>Bacteroidia</taxon>
        <taxon>Marinilabiliales</taxon>
        <taxon>Prolixibacteraceae</taxon>
        <taxon>Sunxiuqinia</taxon>
    </lineage>
</organism>
<evidence type="ECO:0000256" key="2">
    <source>
        <dbReference type="ARBA" id="ARBA00022679"/>
    </source>
</evidence>
<evidence type="ECO:0000256" key="5">
    <source>
        <dbReference type="ARBA" id="ARBA00022723"/>
    </source>
</evidence>
<evidence type="ECO:0000256" key="8">
    <source>
        <dbReference type="ARBA" id="ARBA00022840"/>
    </source>
</evidence>
<dbReference type="GO" id="GO:0009360">
    <property type="term" value="C:DNA polymerase III complex"/>
    <property type="evidence" value="ECO:0007669"/>
    <property type="project" value="InterPro"/>
</dbReference>
<dbReference type="NCBIfam" id="NF004046">
    <property type="entry name" value="PRK05563.1"/>
    <property type="match status" value="1"/>
</dbReference>
<dbReference type="InterPro" id="IPR003593">
    <property type="entry name" value="AAA+_ATPase"/>
</dbReference>
<evidence type="ECO:0000256" key="9">
    <source>
        <dbReference type="ARBA" id="ARBA00022932"/>
    </source>
</evidence>
<keyword evidence="14" id="KW-1185">Reference proteome</keyword>
<evidence type="ECO:0000256" key="10">
    <source>
        <dbReference type="ARBA" id="ARBA00049244"/>
    </source>
</evidence>
<proteinExistence type="inferred from homology"/>
<dbReference type="GO" id="GO:0003887">
    <property type="term" value="F:DNA-directed DNA polymerase activity"/>
    <property type="evidence" value="ECO:0007669"/>
    <property type="project" value="UniProtKB-KW"/>
</dbReference>
<dbReference type="FunFam" id="1.10.8.60:FF:000013">
    <property type="entry name" value="DNA polymerase III subunit gamma/tau"/>
    <property type="match status" value="1"/>
</dbReference>
<dbReference type="Pfam" id="PF22608">
    <property type="entry name" value="DNAX_ATPase_lid"/>
    <property type="match status" value="1"/>
</dbReference>
<keyword evidence="5" id="KW-0479">Metal-binding</keyword>
<dbReference type="STRING" id="655355.SAMN05216283_106107"/>
<evidence type="ECO:0000313" key="14">
    <source>
        <dbReference type="Proteomes" id="UP000198964"/>
    </source>
</evidence>
<dbReference type="SUPFAM" id="SSF48019">
    <property type="entry name" value="post-AAA+ oligomerization domain-like"/>
    <property type="match status" value="1"/>
</dbReference>
<protein>
    <recommendedName>
        <fullName evidence="11">DNA polymerase III subunit gamma/tau</fullName>
        <ecNumber evidence="11">2.7.7.7</ecNumber>
    </recommendedName>
</protein>
<reference evidence="13 14" key="1">
    <citation type="submission" date="2016-10" db="EMBL/GenBank/DDBJ databases">
        <authorList>
            <person name="de Groot N.N."/>
        </authorList>
    </citation>
    <scope>NUCLEOTIDE SEQUENCE [LARGE SCALE GENOMIC DNA]</scope>
    <source>
        <strain evidence="13 14">CGMCC 1.9156</strain>
    </source>
</reference>
<dbReference type="InterPro" id="IPR012763">
    <property type="entry name" value="DNA_pol_III_sug/sutau_N"/>
</dbReference>
<dbReference type="GO" id="GO:0003677">
    <property type="term" value="F:DNA binding"/>
    <property type="evidence" value="ECO:0007669"/>
    <property type="project" value="InterPro"/>
</dbReference>
<comment type="catalytic activity">
    <reaction evidence="10 11">
        <text>DNA(n) + a 2'-deoxyribonucleoside 5'-triphosphate = DNA(n+1) + diphosphate</text>
        <dbReference type="Rhea" id="RHEA:22508"/>
        <dbReference type="Rhea" id="RHEA-COMP:17339"/>
        <dbReference type="Rhea" id="RHEA-COMP:17340"/>
        <dbReference type="ChEBI" id="CHEBI:33019"/>
        <dbReference type="ChEBI" id="CHEBI:61560"/>
        <dbReference type="ChEBI" id="CHEBI:173112"/>
        <dbReference type="EC" id="2.7.7.7"/>
    </reaction>
</comment>
<dbReference type="InterPro" id="IPR001270">
    <property type="entry name" value="ClpA/B"/>
</dbReference>
<dbReference type="GO" id="GO:0046872">
    <property type="term" value="F:metal ion binding"/>
    <property type="evidence" value="ECO:0007669"/>
    <property type="project" value="UniProtKB-KW"/>
</dbReference>
<evidence type="ECO:0000259" key="12">
    <source>
        <dbReference type="SMART" id="SM00382"/>
    </source>
</evidence>
<keyword evidence="6 11" id="KW-0547">Nucleotide-binding</keyword>
<accession>A0A1I2IKS7</accession>
<gene>
    <name evidence="11" type="primary">dnaX</name>
    <name evidence="13" type="ORF">SAMN05216283_106107</name>
</gene>
<keyword evidence="4 11" id="KW-0235">DNA replication</keyword>
<dbReference type="EC" id="2.7.7.7" evidence="11"/>
<evidence type="ECO:0000256" key="1">
    <source>
        <dbReference type="ARBA" id="ARBA00006360"/>
    </source>
</evidence>
<dbReference type="NCBIfam" id="TIGR02397">
    <property type="entry name" value="dnaX_nterm"/>
    <property type="match status" value="1"/>
</dbReference>
<keyword evidence="7" id="KW-0862">Zinc</keyword>
<comment type="function">
    <text evidence="11">DNA polymerase III is a complex, multichain enzyme responsible for most of the replicative synthesis in bacteria. This DNA polymerase also exhibits 3' to 5' exonuclease activity.</text>
</comment>
<dbReference type="PANTHER" id="PTHR11669">
    <property type="entry name" value="REPLICATION FACTOR C / DNA POLYMERASE III GAMMA-TAU SUBUNIT"/>
    <property type="match status" value="1"/>
</dbReference>
<dbReference type="InterPro" id="IPR022754">
    <property type="entry name" value="DNA_pol_III_gamma-3"/>
</dbReference>
<dbReference type="CDD" id="cd00009">
    <property type="entry name" value="AAA"/>
    <property type="match status" value="1"/>
</dbReference>
<dbReference type="RefSeq" id="WP_093920241.1">
    <property type="nucleotide sequence ID" value="NZ_FONW01000006.1"/>
</dbReference>
<dbReference type="NCBIfam" id="TIGR01128">
    <property type="entry name" value="holA"/>
    <property type="match status" value="1"/>
</dbReference>
<dbReference type="PANTHER" id="PTHR11669:SF0">
    <property type="entry name" value="PROTEIN STICHEL-LIKE 2"/>
    <property type="match status" value="1"/>
</dbReference>
<evidence type="ECO:0000313" key="13">
    <source>
        <dbReference type="EMBL" id="SFF42864.1"/>
    </source>
</evidence>
<dbReference type="InterPro" id="IPR027417">
    <property type="entry name" value="P-loop_NTPase"/>
</dbReference>
<comment type="subunit">
    <text evidence="11">DNA polymerase III contains a core (composed of alpha, epsilon and theta chains) that associates with a tau subunit. This core dimerizes to form the POLIII' complex. PolIII' associates with the gamma complex (composed of gamma, delta, delta', psi and chi chains) and with the beta chain to form the complete DNA polymerase III complex.</text>
</comment>
<dbReference type="SUPFAM" id="SSF52540">
    <property type="entry name" value="P-loop containing nucleoside triphosphate hydrolases"/>
    <property type="match status" value="1"/>
</dbReference>
<dbReference type="CDD" id="cd18137">
    <property type="entry name" value="HLD_clamp_pol_III_gamma_tau"/>
    <property type="match status" value="1"/>
</dbReference>
<evidence type="ECO:0000256" key="6">
    <source>
        <dbReference type="ARBA" id="ARBA00022741"/>
    </source>
</evidence>
<keyword evidence="3 11" id="KW-0548">Nucleotidyltransferase</keyword>
<feature type="domain" description="AAA+ ATPase" evidence="12">
    <location>
        <begin position="38"/>
        <end position="181"/>
    </location>
</feature>
<dbReference type="Proteomes" id="UP000198964">
    <property type="component" value="Unassembled WGS sequence"/>
</dbReference>
<dbReference type="GO" id="GO:0005524">
    <property type="term" value="F:ATP binding"/>
    <property type="evidence" value="ECO:0007669"/>
    <property type="project" value="UniProtKB-KW"/>
</dbReference>
<dbReference type="GO" id="GO:0006261">
    <property type="term" value="P:DNA-templated DNA replication"/>
    <property type="evidence" value="ECO:0007669"/>
    <property type="project" value="TreeGrafter"/>
</dbReference>
<evidence type="ECO:0000256" key="7">
    <source>
        <dbReference type="ARBA" id="ARBA00022833"/>
    </source>
</evidence>
<comment type="similarity">
    <text evidence="1 11">Belongs to the DnaX/STICHEL family.</text>
</comment>
<dbReference type="InterPro" id="IPR050238">
    <property type="entry name" value="DNA_Rep/Repair_Clamp_Loader"/>
</dbReference>
<dbReference type="Gene3D" id="1.10.8.60">
    <property type="match status" value="1"/>
</dbReference>
<name>A0A1I2IKS7_9BACT</name>
<dbReference type="Pfam" id="PF13177">
    <property type="entry name" value="DNA_pol3_delta2"/>
    <property type="match status" value="1"/>
</dbReference>
<keyword evidence="8 11" id="KW-0067">ATP-binding</keyword>
<dbReference type="PRINTS" id="PR00300">
    <property type="entry name" value="CLPPROTEASEA"/>
</dbReference>
<dbReference type="Gene3D" id="1.20.272.10">
    <property type="match status" value="1"/>
</dbReference>
<dbReference type="InterPro" id="IPR008921">
    <property type="entry name" value="DNA_pol3_clamp-load_cplx_C"/>
</dbReference>
<dbReference type="AlphaFoldDB" id="A0A1I2IKS7"/>
<dbReference type="FunFam" id="3.40.50.300:FF:000014">
    <property type="entry name" value="DNA polymerase III subunit gamma/tau"/>
    <property type="match status" value="1"/>
</dbReference>
<dbReference type="NCBIfam" id="NF011531">
    <property type="entry name" value="PRK14971.1"/>
    <property type="match status" value="1"/>
</dbReference>
<keyword evidence="2 11" id="KW-0808">Transferase</keyword>
<keyword evidence="9 11" id="KW-0239">DNA-directed DNA polymerase</keyword>
<dbReference type="Gene3D" id="3.40.50.300">
    <property type="entry name" value="P-loop containing nucleotide triphosphate hydrolases"/>
    <property type="match status" value="1"/>
</dbReference>